<comment type="caution">
    <text evidence="1">The sequence shown here is derived from an EMBL/GenBank/DDBJ whole genome shotgun (WGS) entry which is preliminary data.</text>
</comment>
<dbReference type="OrthoDB" id="876572at2759"/>
<dbReference type="PANTHER" id="PTHR38224">
    <property type="entry name" value="PHLOEM SPECIFIC PROTEIN"/>
    <property type="match status" value="1"/>
</dbReference>
<organism evidence="1 2">
    <name type="scientific">Handroanthus impetiginosus</name>
    <dbReference type="NCBI Taxonomy" id="429701"/>
    <lineage>
        <taxon>Eukaryota</taxon>
        <taxon>Viridiplantae</taxon>
        <taxon>Streptophyta</taxon>
        <taxon>Embryophyta</taxon>
        <taxon>Tracheophyta</taxon>
        <taxon>Spermatophyta</taxon>
        <taxon>Magnoliopsida</taxon>
        <taxon>eudicotyledons</taxon>
        <taxon>Gunneridae</taxon>
        <taxon>Pentapetalae</taxon>
        <taxon>asterids</taxon>
        <taxon>lamiids</taxon>
        <taxon>Lamiales</taxon>
        <taxon>Bignoniaceae</taxon>
        <taxon>Crescentiina</taxon>
        <taxon>Tabebuia alliance</taxon>
        <taxon>Handroanthus</taxon>
    </lineage>
</organism>
<accession>A0A2G9HBH0</accession>
<evidence type="ECO:0000313" key="1">
    <source>
        <dbReference type="EMBL" id="PIN14875.1"/>
    </source>
</evidence>
<dbReference type="PANTHER" id="PTHR38224:SF1">
    <property type="entry name" value="PHLOEM SPECIFIC PROTEIN"/>
    <property type="match status" value="1"/>
</dbReference>
<keyword evidence="2" id="KW-1185">Reference proteome</keyword>
<name>A0A2G9HBH0_9LAMI</name>
<reference evidence="2" key="1">
    <citation type="journal article" date="2018" name="Gigascience">
        <title>Genome assembly of the Pink Ipe (Handroanthus impetiginosus, Bignoniaceae), a highly valued, ecologically keystone Neotropical timber forest tree.</title>
        <authorList>
            <person name="Silva-Junior O.B."/>
            <person name="Grattapaglia D."/>
            <person name="Novaes E."/>
            <person name="Collevatti R.G."/>
        </authorList>
    </citation>
    <scope>NUCLEOTIDE SEQUENCE [LARGE SCALE GENOMIC DNA]</scope>
    <source>
        <strain evidence="2">cv. UFG-1</strain>
    </source>
</reference>
<protein>
    <submittedName>
        <fullName evidence="1">Uncharacterized protein</fullName>
    </submittedName>
</protein>
<gene>
    <name evidence="1" type="ORF">CDL12_12488</name>
</gene>
<sequence>MRRSYEYHNSKSPIDEYLERLTQMQKTPTIIVDYPPFPTVHETLNNNPTPTNKHDDHPKIMSHVNHQKQQAPETHKKVHFAEQGKGDVQAPETHKKVHFAEQGKHDVHEGKSIDVEADGFIQQKHRTFELRKWDTFKVY</sequence>
<dbReference type="Proteomes" id="UP000231279">
    <property type="component" value="Unassembled WGS sequence"/>
</dbReference>
<evidence type="ECO:0000313" key="2">
    <source>
        <dbReference type="Proteomes" id="UP000231279"/>
    </source>
</evidence>
<dbReference type="EMBL" id="NKXS01002192">
    <property type="protein sequence ID" value="PIN14875.1"/>
    <property type="molecule type" value="Genomic_DNA"/>
</dbReference>
<proteinExistence type="predicted"/>
<dbReference type="AlphaFoldDB" id="A0A2G9HBH0"/>